<reference evidence="1" key="1">
    <citation type="submission" date="2022-10" db="EMBL/GenBank/DDBJ databases">
        <title>Culturing micro-colonial fungi from biological soil crusts in the Mojave desert and describing Neophaeococcomyces mojavensis, and introducing the new genera and species Taxawa tesnikishii.</title>
        <authorList>
            <person name="Kurbessoian T."/>
            <person name="Stajich J.E."/>
        </authorList>
    </citation>
    <scope>NUCLEOTIDE SEQUENCE</scope>
    <source>
        <strain evidence="1">JES_112</strain>
    </source>
</reference>
<protein>
    <submittedName>
        <fullName evidence="1">Uncharacterized protein</fullName>
    </submittedName>
</protein>
<evidence type="ECO:0000313" key="2">
    <source>
        <dbReference type="Proteomes" id="UP001172386"/>
    </source>
</evidence>
<sequence>MPTTLLSLPVEIRFKIYNYVLSSCNIHSVRPQRKIGWNRPHADLSNPTALFESESHPVLRLLFHSKITKLDHSLILAVLLQHIKVLIVDHADFAALQKLASTSTQAGPGLTTQARSNAMIVRDNLRTIDFSDKLDEIVCQPSDLTKLLNGLQGLRAVHLASKHIQRYSGTIDDHVEFARDRAAGAEGEKQSQSQSSVIAPAIEQTVDEFRRMNLRSPMTDGSRMMISPALFSSRSSSCRWVVVDLSMIVWQHFLYTGAPYKDHWRCVKMQTLLATAEKKGMHVVMNFRNVEFDPPSRIVSSGSTRSNRFLLSSMAFRGEMSTADWTLRLRHRVTGVEYAVRQRRQYDVPGRKSV</sequence>
<dbReference type="EMBL" id="JAPDRQ010000034">
    <property type="protein sequence ID" value="KAJ9660112.1"/>
    <property type="molecule type" value="Genomic_DNA"/>
</dbReference>
<gene>
    <name evidence="1" type="ORF">H2198_002809</name>
</gene>
<keyword evidence="2" id="KW-1185">Reference proteome</keyword>
<dbReference type="Proteomes" id="UP001172386">
    <property type="component" value="Unassembled WGS sequence"/>
</dbReference>
<comment type="caution">
    <text evidence="1">The sequence shown here is derived from an EMBL/GenBank/DDBJ whole genome shotgun (WGS) entry which is preliminary data.</text>
</comment>
<accession>A0ACC3ADA1</accession>
<name>A0ACC3ADA1_9EURO</name>
<organism evidence="1 2">
    <name type="scientific">Neophaeococcomyces mojaviensis</name>
    <dbReference type="NCBI Taxonomy" id="3383035"/>
    <lineage>
        <taxon>Eukaryota</taxon>
        <taxon>Fungi</taxon>
        <taxon>Dikarya</taxon>
        <taxon>Ascomycota</taxon>
        <taxon>Pezizomycotina</taxon>
        <taxon>Eurotiomycetes</taxon>
        <taxon>Chaetothyriomycetidae</taxon>
        <taxon>Chaetothyriales</taxon>
        <taxon>Chaetothyriales incertae sedis</taxon>
        <taxon>Neophaeococcomyces</taxon>
    </lineage>
</organism>
<evidence type="ECO:0000313" key="1">
    <source>
        <dbReference type="EMBL" id="KAJ9660112.1"/>
    </source>
</evidence>
<proteinExistence type="predicted"/>